<reference evidence="2 3" key="1">
    <citation type="submission" date="2023-12" db="EMBL/GenBank/DDBJ databases">
        <title>Blastococcus brunescens sp. nov., an actonobacterium isolated from sandstone collected in sahara desert.</title>
        <authorList>
            <person name="Gtari M."/>
            <person name="Ghodhbane F."/>
        </authorList>
    </citation>
    <scope>NUCLEOTIDE SEQUENCE [LARGE SCALE GENOMIC DNA]</scope>
    <source>
        <strain evidence="2 3">BMG 8361</strain>
    </source>
</reference>
<name>A0ABZ1B271_9ACTN</name>
<dbReference type="Proteomes" id="UP001324287">
    <property type="component" value="Chromosome"/>
</dbReference>
<keyword evidence="1" id="KW-1133">Transmembrane helix</keyword>
<dbReference type="RefSeq" id="WP_324276169.1">
    <property type="nucleotide sequence ID" value="NZ_CP141261.1"/>
</dbReference>
<feature type="transmembrane region" description="Helical" evidence="1">
    <location>
        <begin position="32"/>
        <end position="52"/>
    </location>
</feature>
<feature type="transmembrane region" description="Helical" evidence="1">
    <location>
        <begin position="64"/>
        <end position="84"/>
    </location>
</feature>
<organism evidence="2 3">
    <name type="scientific">Blastococcus brunescens</name>
    <dbReference type="NCBI Taxonomy" id="1564165"/>
    <lineage>
        <taxon>Bacteria</taxon>
        <taxon>Bacillati</taxon>
        <taxon>Actinomycetota</taxon>
        <taxon>Actinomycetes</taxon>
        <taxon>Geodermatophilales</taxon>
        <taxon>Geodermatophilaceae</taxon>
        <taxon>Blastococcus</taxon>
    </lineage>
</organism>
<keyword evidence="3" id="KW-1185">Reference proteome</keyword>
<gene>
    <name evidence="2" type="ORF">U6N30_03620</name>
</gene>
<evidence type="ECO:0000313" key="3">
    <source>
        <dbReference type="Proteomes" id="UP001324287"/>
    </source>
</evidence>
<sequence>MSFRHRLAAAVVPPAEDDGGEPLSERRWRTTVVGMHVISAALWALAVVSVLSAEVVDVGERGPVLAVLGALALSYAFAGGPALNGGHRWRALVHLVVVVVSFGLIGGLAPGCCSCSSSPIRRCGSSSRGRGPECSGRCCSRSPARSAR</sequence>
<feature type="transmembrane region" description="Helical" evidence="1">
    <location>
        <begin position="91"/>
        <end position="109"/>
    </location>
</feature>
<evidence type="ECO:0000256" key="1">
    <source>
        <dbReference type="SAM" id="Phobius"/>
    </source>
</evidence>
<proteinExistence type="predicted"/>
<accession>A0ABZ1B271</accession>
<keyword evidence="1" id="KW-0472">Membrane</keyword>
<protein>
    <submittedName>
        <fullName evidence="2">Uncharacterized protein</fullName>
    </submittedName>
</protein>
<evidence type="ECO:0000313" key="2">
    <source>
        <dbReference type="EMBL" id="WRL64844.1"/>
    </source>
</evidence>
<keyword evidence="1" id="KW-0812">Transmembrane</keyword>
<dbReference type="EMBL" id="CP141261">
    <property type="protein sequence ID" value="WRL64844.1"/>
    <property type="molecule type" value="Genomic_DNA"/>
</dbReference>